<keyword evidence="3" id="KW-1185">Reference proteome</keyword>
<protein>
    <recommendedName>
        <fullName evidence="1">Methyltransferase domain-containing protein</fullName>
    </recommendedName>
</protein>
<name>Q1IPB0_KORVE</name>
<dbReference type="InterPro" id="IPR041698">
    <property type="entry name" value="Methyltransf_25"/>
</dbReference>
<sequence length="229" mass="25821">MRQSDEVLRNLLPNPTDSGTVLDCAAGMGTQAIGLAKLGFTVEGCDGSEASINQARRDADRMKLPIVFRTDDVRRLENAPENYYGVAMAMDNVLPHLGSLIDIRMAVVAMFSRLRPGGVMITGIRDYDPILAERPTVMAPRFSGNGTGRRIFHEVWDWQDDRRYVCHIYITNEIQHHWEVRHFTGEYCAILKCELADLFREAGCEHVEILLPEQTGYHHPLIRGLKPSA</sequence>
<dbReference type="CDD" id="cd02440">
    <property type="entry name" value="AdoMet_MTases"/>
    <property type="match status" value="1"/>
</dbReference>
<organism evidence="2 3">
    <name type="scientific">Koribacter versatilis (strain Ellin345)</name>
    <dbReference type="NCBI Taxonomy" id="204669"/>
    <lineage>
        <taxon>Bacteria</taxon>
        <taxon>Pseudomonadati</taxon>
        <taxon>Acidobacteriota</taxon>
        <taxon>Terriglobia</taxon>
        <taxon>Terriglobales</taxon>
        <taxon>Candidatus Korobacteraceae</taxon>
        <taxon>Candidatus Korobacter</taxon>
    </lineage>
</organism>
<dbReference type="Gene3D" id="3.40.50.150">
    <property type="entry name" value="Vaccinia Virus protein VP39"/>
    <property type="match status" value="1"/>
</dbReference>
<evidence type="ECO:0000313" key="2">
    <source>
        <dbReference type="EMBL" id="ABF41290.1"/>
    </source>
</evidence>
<dbReference type="Proteomes" id="UP000002432">
    <property type="component" value="Chromosome"/>
</dbReference>
<feature type="domain" description="Methyltransferase" evidence="1">
    <location>
        <begin position="21"/>
        <end position="118"/>
    </location>
</feature>
<dbReference type="SUPFAM" id="SSF53335">
    <property type="entry name" value="S-adenosyl-L-methionine-dependent methyltransferases"/>
    <property type="match status" value="1"/>
</dbReference>
<gene>
    <name evidence="2" type="ordered locus">Acid345_2289</name>
</gene>
<dbReference type="EnsemblBacteria" id="ABF41290">
    <property type="protein sequence ID" value="ABF41290"/>
    <property type="gene ID" value="Acid345_2289"/>
</dbReference>
<dbReference type="AlphaFoldDB" id="Q1IPB0"/>
<dbReference type="STRING" id="204669.Acid345_2289"/>
<dbReference type="RefSeq" id="WP_011523091.1">
    <property type="nucleotide sequence ID" value="NC_008009.1"/>
</dbReference>
<dbReference type="InterPro" id="IPR029063">
    <property type="entry name" value="SAM-dependent_MTases_sf"/>
</dbReference>
<evidence type="ECO:0000313" key="3">
    <source>
        <dbReference type="Proteomes" id="UP000002432"/>
    </source>
</evidence>
<dbReference type="KEGG" id="aba:Acid345_2289"/>
<dbReference type="EMBL" id="CP000360">
    <property type="protein sequence ID" value="ABF41290.1"/>
    <property type="molecule type" value="Genomic_DNA"/>
</dbReference>
<dbReference type="eggNOG" id="COG2227">
    <property type="taxonomic scope" value="Bacteria"/>
</dbReference>
<accession>Q1IPB0</accession>
<dbReference type="OrthoDB" id="9791837at2"/>
<dbReference type="HOGENOM" id="CLU_069129_8_1_0"/>
<dbReference type="Pfam" id="PF13649">
    <property type="entry name" value="Methyltransf_25"/>
    <property type="match status" value="1"/>
</dbReference>
<reference evidence="2 3" key="1">
    <citation type="journal article" date="2009" name="Appl. Environ. Microbiol.">
        <title>Three genomes from the phylum Acidobacteria provide insight into the lifestyles of these microorganisms in soils.</title>
        <authorList>
            <person name="Ward N.L."/>
            <person name="Challacombe J.F."/>
            <person name="Janssen P.H."/>
            <person name="Henrissat B."/>
            <person name="Coutinho P.M."/>
            <person name="Wu M."/>
            <person name="Xie G."/>
            <person name="Haft D.H."/>
            <person name="Sait M."/>
            <person name="Badger J."/>
            <person name="Barabote R.D."/>
            <person name="Bradley B."/>
            <person name="Brettin T.S."/>
            <person name="Brinkac L.M."/>
            <person name="Bruce D."/>
            <person name="Creasy T."/>
            <person name="Daugherty S.C."/>
            <person name="Davidsen T.M."/>
            <person name="DeBoy R.T."/>
            <person name="Detter J.C."/>
            <person name="Dodson R.J."/>
            <person name="Durkin A.S."/>
            <person name="Ganapathy A."/>
            <person name="Gwinn-Giglio M."/>
            <person name="Han C.S."/>
            <person name="Khouri H."/>
            <person name="Kiss H."/>
            <person name="Kothari S.P."/>
            <person name="Madupu R."/>
            <person name="Nelson K.E."/>
            <person name="Nelson W.C."/>
            <person name="Paulsen I."/>
            <person name="Penn K."/>
            <person name="Ren Q."/>
            <person name="Rosovitz M.J."/>
            <person name="Selengut J.D."/>
            <person name="Shrivastava S."/>
            <person name="Sullivan S.A."/>
            <person name="Tapia R."/>
            <person name="Thompson L.S."/>
            <person name="Watkins K.L."/>
            <person name="Yang Q."/>
            <person name="Yu C."/>
            <person name="Zafar N."/>
            <person name="Zhou L."/>
            <person name="Kuske C.R."/>
        </authorList>
    </citation>
    <scope>NUCLEOTIDE SEQUENCE [LARGE SCALE GENOMIC DNA]</scope>
    <source>
        <strain evidence="2 3">Ellin345</strain>
    </source>
</reference>
<evidence type="ECO:0000259" key="1">
    <source>
        <dbReference type="Pfam" id="PF13649"/>
    </source>
</evidence>
<proteinExistence type="predicted"/>